<evidence type="ECO:0000256" key="1">
    <source>
        <dbReference type="ARBA" id="ARBA00022741"/>
    </source>
</evidence>
<dbReference type="GO" id="GO:0016787">
    <property type="term" value="F:hydrolase activity"/>
    <property type="evidence" value="ECO:0007669"/>
    <property type="project" value="UniProtKB-KW"/>
</dbReference>
<organism evidence="12 13">
    <name type="scientific">Candidatus Ventrousia excrementavium</name>
    <dbReference type="NCBI Taxonomy" id="2840961"/>
    <lineage>
        <taxon>Bacteria</taxon>
        <taxon>Bacillati</taxon>
        <taxon>Bacillota</taxon>
        <taxon>Clostridia</taxon>
        <taxon>Eubacteriales</taxon>
        <taxon>Clostridiaceae</taxon>
        <taxon>Clostridiaceae incertae sedis</taxon>
        <taxon>Candidatus Ventrousia</taxon>
    </lineage>
</organism>
<evidence type="ECO:0000256" key="2">
    <source>
        <dbReference type="ARBA" id="ARBA00022801"/>
    </source>
</evidence>
<feature type="compositionally biased region" description="Low complexity" evidence="8">
    <location>
        <begin position="519"/>
        <end position="529"/>
    </location>
</feature>
<feature type="domain" description="DEAD-box RNA helicase Q" evidence="11">
    <location>
        <begin position="4"/>
        <end position="32"/>
    </location>
</feature>
<dbReference type="CDD" id="cd00268">
    <property type="entry name" value="DEADc"/>
    <property type="match status" value="1"/>
</dbReference>
<comment type="caution">
    <text evidence="12">The sequence shown here is derived from an EMBL/GenBank/DDBJ whole genome shotgun (WGS) entry which is preliminary data.</text>
</comment>
<evidence type="ECO:0000259" key="11">
    <source>
        <dbReference type="PROSITE" id="PS51195"/>
    </source>
</evidence>
<dbReference type="Gene3D" id="3.30.70.330">
    <property type="match status" value="1"/>
</dbReference>
<evidence type="ECO:0000256" key="3">
    <source>
        <dbReference type="ARBA" id="ARBA00022806"/>
    </source>
</evidence>
<dbReference type="InterPro" id="IPR001650">
    <property type="entry name" value="Helicase_C-like"/>
</dbReference>
<evidence type="ECO:0000256" key="4">
    <source>
        <dbReference type="ARBA" id="ARBA00022840"/>
    </source>
</evidence>
<keyword evidence="4 7" id="KW-0067">ATP-binding</keyword>
<dbReference type="InterPro" id="IPR050079">
    <property type="entry name" value="DEAD_box_RNA_helicase"/>
</dbReference>
<evidence type="ECO:0000313" key="13">
    <source>
        <dbReference type="Proteomes" id="UP000824073"/>
    </source>
</evidence>
<dbReference type="PROSITE" id="PS51195">
    <property type="entry name" value="Q_MOTIF"/>
    <property type="match status" value="1"/>
</dbReference>
<dbReference type="InterPro" id="IPR011545">
    <property type="entry name" value="DEAD/DEAH_box_helicase_dom"/>
</dbReference>
<dbReference type="Gene3D" id="3.40.50.300">
    <property type="entry name" value="P-loop containing nucleotide triphosphate hydrolases"/>
    <property type="match status" value="2"/>
</dbReference>
<dbReference type="GO" id="GO:0005829">
    <property type="term" value="C:cytosol"/>
    <property type="evidence" value="ECO:0007669"/>
    <property type="project" value="TreeGrafter"/>
</dbReference>
<feature type="compositionally biased region" description="Gly residues" evidence="8">
    <location>
        <begin position="401"/>
        <end position="411"/>
    </location>
</feature>
<feature type="region of interest" description="Disordered" evidence="8">
    <location>
        <begin position="496"/>
        <end position="529"/>
    </location>
</feature>
<protein>
    <submittedName>
        <fullName evidence="12">DEAD/DEAH box helicase</fullName>
    </submittedName>
</protein>
<dbReference type="PANTHER" id="PTHR47959:SF1">
    <property type="entry name" value="ATP-DEPENDENT RNA HELICASE DBPA"/>
    <property type="match status" value="1"/>
</dbReference>
<evidence type="ECO:0000259" key="9">
    <source>
        <dbReference type="PROSITE" id="PS51192"/>
    </source>
</evidence>
<feature type="region of interest" description="Disordered" evidence="8">
    <location>
        <begin position="382"/>
        <end position="415"/>
    </location>
</feature>
<dbReference type="PROSITE" id="PS00039">
    <property type="entry name" value="DEAD_ATP_HELICASE"/>
    <property type="match status" value="1"/>
</dbReference>
<dbReference type="InterPro" id="IPR014001">
    <property type="entry name" value="Helicase_ATP-bd"/>
</dbReference>
<keyword evidence="2 7" id="KW-0378">Hydrolase</keyword>
<dbReference type="Pfam" id="PF00270">
    <property type="entry name" value="DEAD"/>
    <property type="match status" value="1"/>
</dbReference>
<dbReference type="Pfam" id="PF03880">
    <property type="entry name" value="DbpA"/>
    <property type="match status" value="1"/>
</dbReference>
<sequence>MDSSSFAALPLSPEVLRAVEEIGFTQMTEIQQKAIPAVLEKRDVIGRSSTGTGKTAAFGLPAVELCKSGEGGPQVLILLPTRELALQVCEEMQKFSRYKELCVVPVYGGASIVNQINDLKYAEVVVGTPGRVIDHLHRGTLTLDHVKMVVLDEADEMLNMGFLDDMKAILRCTPKERQTLLFSATMPTAILRLTERFQRDPVLIEGDDGQTAFHLISQYYCEVPVKRKMSAVIRLFEMEDITRALIFCNTKRMVDVLTASLRRRGLLATALHGDMRQSARTKIMQDFKAGKVNVLIATDVAARGIDASGVEAIINYDMPQDTEYYTHRIGRTGRAGRLGAAYTLVAGHGELFDLAAIVESTGAQLDAFFIDGLEDAEADTLQGMSERPERSERPHSRRSGRSGGRSAGGKESGAARGDVVTLTLDVGSEHGIAPNHIITALTDEGRIKRADIGKISIGGETSTVLVPAEGAKAMMALEAPIVKDFVVTLSCDAVDGADSEAVPKKRRRRRRRKKPASPSPAAESGEMQE</sequence>
<dbReference type="CDD" id="cd18787">
    <property type="entry name" value="SF2_C_DEAD"/>
    <property type="match status" value="1"/>
</dbReference>
<name>A0A9D1IT69_9CLOT</name>
<evidence type="ECO:0000259" key="10">
    <source>
        <dbReference type="PROSITE" id="PS51194"/>
    </source>
</evidence>
<feature type="compositionally biased region" description="Basic residues" evidence="8">
    <location>
        <begin position="504"/>
        <end position="515"/>
    </location>
</feature>
<evidence type="ECO:0000256" key="8">
    <source>
        <dbReference type="SAM" id="MobiDB-lite"/>
    </source>
</evidence>
<dbReference type="InterPro" id="IPR014014">
    <property type="entry name" value="RNA_helicase_DEAD_Q_motif"/>
</dbReference>
<dbReference type="EMBL" id="DVMR01000013">
    <property type="protein sequence ID" value="HIU42903.1"/>
    <property type="molecule type" value="Genomic_DNA"/>
</dbReference>
<gene>
    <name evidence="12" type="ORF">IAB67_01240</name>
</gene>
<evidence type="ECO:0000256" key="7">
    <source>
        <dbReference type="RuleBase" id="RU000492"/>
    </source>
</evidence>
<comment type="similarity">
    <text evidence="5 7">Belongs to the DEAD box helicase family.</text>
</comment>
<proteinExistence type="inferred from homology"/>
<feature type="short sequence motif" description="Q motif" evidence="6">
    <location>
        <begin position="4"/>
        <end position="32"/>
    </location>
</feature>
<dbReference type="InterPro" id="IPR027417">
    <property type="entry name" value="P-loop_NTPase"/>
</dbReference>
<dbReference type="GO" id="GO:0003724">
    <property type="term" value="F:RNA helicase activity"/>
    <property type="evidence" value="ECO:0007669"/>
    <property type="project" value="InterPro"/>
</dbReference>
<dbReference type="Proteomes" id="UP000824073">
    <property type="component" value="Unassembled WGS sequence"/>
</dbReference>
<accession>A0A9D1IT69</accession>
<reference evidence="12" key="2">
    <citation type="journal article" date="2021" name="PeerJ">
        <title>Extensive microbial diversity within the chicken gut microbiome revealed by metagenomics and culture.</title>
        <authorList>
            <person name="Gilroy R."/>
            <person name="Ravi A."/>
            <person name="Getino M."/>
            <person name="Pursley I."/>
            <person name="Horton D.L."/>
            <person name="Alikhan N.F."/>
            <person name="Baker D."/>
            <person name="Gharbi K."/>
            <person name="Hall N."/>
            <person name="Watson M."/>
            <person name="Adriaenssens E.M."/>
            <person name="Foster-Nyarko E."/>
            <person name="Jarju S."/>
            <person name="Secka A."/>
            <person name="Antonio M."/>
            <person name="Oren A."/>
            <person name="Chaudhuri R.R."/>
            <person name="La Ragione R."/>
            <person name="Hildebrand F."/>
            <person name="Pallen M.J."/>
        </authorList>
    </citation>
    <scope>NUCLEOTIDE SEQUENCE</scope>
    <source>
        <strain evidence="12">CHK191-8634</strain>
    </source>
</reference>
<keyword evidence="3 7" id="KW-0347">Helicase</keyword>
<dbReference type="InterPro" id="IPR000629">
    <property type="entry name" value="RNA-helicase_DEAD-box_CS"/>
</dbReference>
<dbReference type="SUPFAM" id="SSF52540">
    <property type="entry name" value="P-loop containing nucleoside triphosphate hydrolases"/>
    <property type="match status" value="1"/>
</dbReference>
<dbReference type="InterPro" id="IPR005580">
    <property type="entry name" value="DbpA/CsdA_RNA-bd_dom"/>
</dbReference>
<dbReference type="InterPro" id="IPR044742">
    <property type="entry name" value="DEAD/DEAH_RhlB"/>
</dbReference>
<evidence type="ECO:0000256" key="5">
    <source>
        <dbReference type="ARBA" id="ARBA00038437"/>
    </source>
</evidence>
<evidence type="ECO:0000256" key="6">
    <source>
        <dbReference type="PROSITE-ProRule" id="PRU00552"/>
    </source>
</evidence>
<reference evidence="12" key="1">
    <citation type="submission" date="2020-10" db="EMBL/GenBank/DDBJ databases">
        <authorList>
            <person name="Gilroy R."/>
        </authorList>
    </citation>
    <scope>NUCLEOTIDE SEQUENCE</scope>
    <source>
        <strain evidence="12">CHK191-8634</strain>
    </source>
</reference>
<dbReference type="PROSITE" id="PS51194">
    <property type="entry name" value="HELICASE_CTER"/>
    <property type="match status" value="1"/>
</dbReference>
<dbReference type="InterPro" id="IPR012677">
    <property type="entry name" value="Nucleotide-bd_a/b_plait_sf"/>
</dbReference>
<feature type="domain" description="Helicase ATP-binding" evidence="9">
    <location>
        <begin position="35"/>
        <end position="204"/>
    </location>
</feature>
<dbReference type="AlphaFoldDB" id="A0A9D1IT69"/>
<evidence type="ECO:0000313" key="12">
    <source>
        <dbReference type="EMBL" id="HIU42903.1"/>
    </source>
</evidence>
<feature type="domain" description="Helicase C-terminal" evidence="10">
    <location>
        <begin position="215"/>
        <end position="381"/>
    </location>
</feature>
<dbReference type="PANTHER" id="PTHR47959">
    <property type="entry name" value="ATP-DEPENDENT RNA HELICASE RHLE-RELATED"/>
    <property type="match status" value="1"/>
</dbReference>
<keyword evidence="1 7" id="KW-0547">Nucleotide-binding</keyword>
<dbReference type="GO" id="GO:0003676">
    <property type="term" value="F:nucleic acid binding"/>
    <property type="evidence" value="ECO:0007669"/>
    <property type="project" value="InterPro"/>
</dbReference>
<dbReference type="PROSITE" id="PS51192">
    <property type="entry name" value="HELICASE_ATP_BIND_1"/>
    <property type="match status" value="1"/>
</dbReference>
<dbReference type="GO" id="GO:0005524">
    <property type="term" value="F:ATP binding"/>
    <property type="evidence" value="ECO:0007669"/>
    <property type="project" value="UniProtKB-KW"/>
</dbReference>
<dbReference type="SMART" id="SM00490">
    <property type="entry name" value="HELICc"/>
    <property type="match status" value="1"/>
</dbReference>
<dbReference type="SMART" id="SM00487">
    <property type="entry name" value="DEXDc"/>
    <property type="match status" value="1"/>
</dbReference>
<dbReference type="Pfam" id="PF00271">
    <property type="entry name" value="Helicase_C"/>
    <property type="match status" value="1"/>
</dbReference>